<name>A0A5J4ZSY5_9ASTE</name>
<sequence>MAQVFNLRPSSTAVSCSSTTPVSSHLAFDSAPGPSIYVSTKAGLSLQLNGRFSCLFSGNRKQEQARKALEGALGGK</sequence>
<evidence type="ECO:0000313" key="2">
    <source>
        <dbReference type="Proteomes" id="UP000325577"/>
    </source>
</evidence>
<keyword evidence="2" id="KW-1185">Reference proteome</keyword>
<dbReference type="PANTHER" id="PTHR36393">
    <property type="entry name" value="SULFATE ADENYLYLTRANSFERASE SUBUNIT"/>
    <property type="match status" value="1"/>
</dbReference>
<dbReference type="AlphaFoldDB" id="A0A5J4ZSY5"/>
<proteinExistence type="predicted"/>
<dbReference type="EMBL" id="CM018049">
    <property type="protein sequence ID" value="KAA8520181.1"/>
    <property type="molecule type" value="Genomic_DNA"/>
</dbReference>
<dbReference type="Proteomes" id="UP000325577">
    <property type="component" value="Linkage Group LG6"/>
</dbReference>
<evidence type="ECO:0000313" key="1">
    <source>
        <dbReference type="EMBL" id="KAA8520181.1"/>
    </source>
</evidence>
<protein>
    <submittedName>
        <fullName evidence="1">Uncharacterized protein</fullName>
    </submittedName>
</protein>
<dbReference type="PANTHER" id="PTHR36393:SF1">
    <property type="entry name" value="SULFATE ADENYLYLTRANSFERASE SUBUNIT"/>
    <property type="match status" value="1"/>
</dbReference>
<organism evidence="1 2">
    <name type="scientific">Nyssa sinensis</name>
    <dbReference type="NCBI Taxonomy" id="561372"/>
    <lineage>
        <taxon>Eukaryota</taxon>
        <taxon>Viridiplantae</taxon>
        <taxon>Streptophyta</taxon>
        <taxon>Embryophyta</taxon>
        <taxon>Tracheophyta</taxon>
        <taxon>Spermatophyta</taxon>
        <taxon>Magnoliopsida</taxon>
        <taxon>eudicotyledons</taxon>
        <taxon>Gunneridae</taxon>
        <taxon>Pentapetalae</taxon>
        <taxon>asterids</taxon>
        <taxon>Cornales</taxon>
        <taxon>Nyssaceae</taxon>
        <taxon>Nyssa</taxon>
    </lineage>
</organism>
<gene>
    <name evidence="1" type="ORF">F0562_014437</name>
</gene>
<reference evidence="1 2" key="1">
    <citation type="submission" date="2019-09" db="EMBL/GenBank/DDBJ databases">
        <title>A chromosome-level genome assembly of the Chinese tupelo Nyssa sinensis.</title>
        <authorList>
            <person name="Yang X."/>
            <person name="Kang M."/>
            <person name="Yang Y."/>
            <person name="Xiong H."/>
            <person name="Wang M."/>
            <person name="Zhang Z."/>
            <person name="Wang Z."/>
            <person name="Wu H."/>
            <person name="Ma T."/>
            <person name="Liu J."/>
            <person name="Xi Z."/>
        </authorList>
    </citation>
    <scope>NUCLEOTIDE SEQUENCE [LARGE SCALE GENOMIC DNA]</scope>
    <source>
        <strain evidence="1">J267</strain>
        <tissue evidence="1">Leaf</tissue>
    </source>
</reference>
<accession>A0A5J4ZSY5</accession>